<protein>
    <submittedName>
        <fullName evidence="2">Uncharacterized protein</fullName>
    </submittedName>
</protein>
<evidence type="ECO:0000313" key="2">
    <source>
        <dbReference type="EMBL" id="SYX08760.1"/>
    </source>
</evidence>
<gene>
    <name evidence="2" type="ORF">C834K_0288</name>
</gene>
<feature type="region of interest" description="Disordered" evidence="1">
    <location>
        <begin position="1"/>
        <end position="96"/>
    </location>
</feature>
<accession>A0A3B0PNV7</accession>
<feature type="region of interest" description="Disordered" evidence="1">
    <location>
        <begin position="110"/>
        <end position="130"/>
    </location>
</feature>
<feature type="region of interest" description="Disordered" evidence="1">
    <location>
        <begin position="662"/>
        <end position="707"/>
    </location>
</feature>
<dbReference type="EMBL" id="LS992154">
    <property type="protein sequence ID" value="SYX08760.1"/>
    <property type="molecule type" value="Genomic_DNA"/>
</dbReference>
<evidence type="ECO:0000256" key="1">
    <source>
        <dbReference type="SAM" id="MobiDB-lite"/>
    </source>
</evidence>
<dbReference type="KEGG" id="chla:C834K_0288"/>
<reference evidence="3" key="1">
    <citation type="submission" date="2017-11" db="EMBL/GenBank/DDBJ databases">
        <authorList>
            <person name="Seth-Smith MB H."/>
        </authorList>
    </citation>
    <scope>NUCLEOTIDE SEQUENCE [LARGE SCALE GENOMIC DNA]</scope>
</reference>
<sequence length="729" mass="79953">MAGVSGIGGGGGGPGRIPPQGDDNNEKSKPVSFGGHDIVYGGGDDNSDSSSSSSDSSIKGKVTGLLMEGFQVLTPKEVDEMRKASISPSEGKSKPGVFSRVWSAVKGVFTGGGKSKEPQKPIDISSPSIPGYQKHGVRLPEARAMQAHWQTQGVQNKSFSTDAADTTEDIDTGDTDVTGVDTGEVPVDSLVDISTDSSKASTSSGRSGFGGGLAARVRGWWDFTTRKQEAPVEGMTGMTLGELVNMVRIYDQMIAETDNKKERKEFTTYRDAYQTHVNTMLSSGATSLTDRYNLIDNSITSTTSTFSSKKYDDQVGEGIFLDMDTDLSHVFEEELLDAVGRGEDADSILGDISPEAKKVLDEANKLRLQFDAGISESATPTLRERIKTALQKLYQGIVNILTIIKVNLVALARLVKKGLQSLGELVKRCCVRRRGYYSFLPQDNDAYVEEVKRFIQKHTDSSDPYEPGALTIPATVVQAWVDGVPDVVYISAVSGKYGHEVVQSRDSNSREVPYEVIGAGWFSYENEPLYEDMRPVLPDNDPNYETMGTIYDQPRWSDRKDEGNIYDVPSFQDRTFIEPGNNEENIYDTPQSVNGYDTPRSLRRGAGENLYDVPRNFNNNNHGYIVPDNQVRPNLGVTPGFGNGVGAASFAQQIDQLLEEPLWHRPLPPLPGGRRTYDPNNTTNNRPSPPLTPLDTPPGTPYGSGSRMMQMMKQVQARVRDFKNRRKDK</sequence>
<dbReference type="Proteomes" id="UP000258476">
    <property type="component" value="Chromosome"/>
</dbReference>
<dbReference type="OrthoDB" id="17725at2"/>
<feature type="compositionally biased region" description="Gly residues" evidence="1">
    <location>
        <begin position="1"/>
        <end position="15"/>
    </location>
</feature>
<feature type="region of interest" description="Disordered" evidence="1">
    <location>
        <begin position="152"/>
        <end position="183"/>
    </location>
</feature>
<feature type="compositionally biased region" description="Pro residues" evidence="1">
    <location>
        <begin position="687"/>
        <end position="700"/>
    </location>
</feature>
<keyword evidence="3" id="KW-1185">Reference proteome</keyword>
<name>A0A3B0PNV7_9CHLA</name>
<feature type="compositionally biased region" description="Low complexity" evidence="1">
    <location>
        <begin position="48"/>
        <end position="57"/>
    </location>
</feature>
<dbReference type="RefSeq" id="WP_117274015.1">
    <property type="nucleotide sequence ID" value="NZ_LS992154.1"/>
</dbReference>
<dbReference type="AlphaFoldDB" id="A0A3B0PNV7"/>
<evidence type="ECO:0000313" key="3">
    <source>
        <dbReference type="Proteomes" id="UP000258476"/>
    </source>
</evidence>
<proteinExistence type="predicted"/>
<feature type="compositionally biased region" description="Acidic residues" evidence="1">
    <location>
        <begin position="165"/>
        <end position="174"/>
    </location>
</feature>
<organism evidence="2 3">
    <name type="scientific">Chlamydia poikilotherma</name>
    <dbReference type="NCBI Taxonomy" id="1967783"/>
    <lineage>
        <taxon>Bacteria</taxon>
        <taxon>Pseudomonadati</taxon>
        <taxon>Chlamydiota</taxon>
        <taxon>Chlamydiia</taxon>
        <taxon>Chlamydiales</taxon>
        <taxon>Chlamydiaceae</taxon>
        <taxon>Chlamydia/Chlamydophila group</taxon>
        <taxon>Chlamydia</taxon>
    </lineage>
</organism>